<dbReference type="AlphaFoldDB" id="A0A5C3FAI4"/>
<dbReference type="EMBL" id="OOIP01000027">
    <property type="protein sequence ID" value="SPO41454.1"/>
    <property type="molecule type" value="Genomic_DNA"/>
</dbReference>
<organism evidence="2 3">
    <name type="scientific">Pseudozyma flocculosa</name>
    <dbReference type="NCBI Taxonomy" id="84751"/>
    <lineage>
        <taxon>Eukaryota</taxon>
        <taxon>Fungi</taxon>
        <taxon>Dikarya</taxon>
        <taxon>Basidiomycota</taxon>
        <taxon>Ustilaginomycotina</taxon>
        <taxon>Ustilaginomycetes</taxon>
        <taxon>Ustilaginales</taxon>
        <taxon>Ustilaginaceae</taxon>
        <taxon>Pseudozyma</taxon>
    </lineage>
</organism>
<proteinExistence type="predicted"/>
<name>A0A5C3FAI4_9BASI</name>
<sequence length="144" mass="15958">MEARPRRQAACSCPLHRRSFPPDHYHRPFACHRPSPAIGPSPAAATRLLSTPPTCINVANITLALCTDATTFVGRCHHHCRLAATATANADLPPPSMLIRRHHRRQLARTLHTTPVTSSTLRLHTRRQAIRTLSGESNTPHMPH</sequence>
<gene>
    <name evidence="2" type="ORF">PSFLO_06936</name>
</gene>
<evidence type="ECO:0000313" key="3">
    <source>
        <dbReference type="Proteomes" id="UP000323386"/>
    </source>
</evidence>
<protein>
    <submittedName>
        <fullName evidence="2">Uncharacterized protein</fullName>
    </submittedName>
</protein>
<feature type="region of interest" description="Disordered" evidence="1">
    <location>
        <begin position="115"/>
        <end position="144"/>
    </location>
</feature>
<dbReference type="Proteomes" id="UP000323386">
    <property type="component" value="Unassembled WGS sequence"/>
</dbReference>
<accession>A0A5C3FAI4</accession>
<keyword evidence="3" id="KW-1185">Reference proteome</keyword>
<evidence type="ECO:0000256" key="1">
    <source>
        <dbReference type="SAM" id="MobiDB-lite"/>
    </source>
</evidence>
<evidence type="ECO:0000313" key="2">
    <source>
        <dbReference type="EMBL" id="SPO41454.1"/>
    </source>
</evidence>
<reference evidence="2 3" key="1">
    <citation type="submission" date="2018-03" db="EMBL/GenBank/DDBJ databases">
        <authorList>
            <person name="Guldener U."/>
        </authorList>
    </citation>
    <scope>NUCLEOTIDE SEQUENCE [LARGE SCALE GENOMIC DNA]</scope>
    <source>
        <strain evidence="2 3">DAOM196992</strain>
    </source>
</reference>
<feature type="compositionally biased region" description="Polar residues" evidence="1">
    <location>
        <begin position="134"/>
        <end position="144"/>
    </location>
</feature>